<comment type="subcellular location">
    <subcellularLocation>
        <location evidence="7">Mitochondrion inner membrane</location>
        <topology evidence="7">Single-pass membrane protein</topology>
    </subcellularLocation>
</comment>
<evidence type="ECO:0000313" key="10">
    <source>
        <dbReference type="Proteomes" id="UP000242525"/>
    </source>
</evidence>
<protein>
    <recommendedName>
        <fullName evidence="7">MICOS complex subunit MIC60</fullName>
    </recommendedName>
    <alternativeName>
        <fullName evidence="7">Mitofilin</fullName>
    </alternativeName>
</protein>
<keyword evidence="4" id="KW-1133">Transmembrane helix</keyword>
<comment type="function">
    <text evidence="7">Component of the MICOS complex, a large protein complex of the mitochondrial inner membrane that plays crucial roles in the maintenance of crista junctions, inner membrane architecture, and formation of contact sites to the outer membrane.</text>
</comment>
<evidence type="ECO:0000256" key="3">
    <source>
        <dbReference type="ARBA" id="ARBA00022792"/>
    </source>
</evidence>
<keyword evidence="10" id="KW-1185">Reference proteome</keyword>
<comment type="caution">
    <text evidence="9">The sequence shown here is derived from an EMBL/GenBank/DDBJ whole genome shotgun (WGS) entry which is preliminary data.</text>
</comment>
<dbReference type="Proteomes" id="UP000242525">
    <property type="component" value="Unassembled WGS sequence"/>
</dbReference>
<evidence type="ECO:0000256" key="7">
    <source>
        <dbReference type="RuleBase" id="RU363000"/>
    </source>
</evidence>
<accession>A0A0J9X2V9</accession>
<comment type="similarity">
    <text evidence="1 7">Belongs to the MICOS complex subunit Mic60 family.</text>
</comment>
<evidence type="ECO:0000313" key="9">
    <source>
        <dbReference type="EMBL" id="CDO51709.1"/>
    </source>
</evidence>
<dbReference type="OrthoDB" id="4083643at2759"/>
<sequence length="438" mass="48136">MLKYSTRALPRSGFRLYSTRSRPSSAVSRLLKKSAKLAIGVAAAYGAGVYYASINSNFHKTFTTYVPLASTVIDFLEERKHQKNFKTISHKEAEKNSVQLTSAVEKSIGSSSLASEQDELASGAKAKKVSANSSATSAKSNKDPLSPKRFFNAVSGTVGEEDREYLPLVLLPDDRDEIVNRAAMSINDLIAGYNAAAITEETVLSVSKALASVAQSSATIAPRYAQVIMHKSENFKQLYQGYQLIWNEYLEKQDENQMAVNNLKTNPVIADYNHRLAEEINETELLLVKFINAGKRGSDLNMNDPEYVRFKKFNSAAPKKAHTPLTPPDSSRTQSSSTYIESATATANKFDAAYGGFDGSDTALRVELALMLLVTALQRENTPVISAYIQGLRDAVATCPDDASRESVINEALKSVPVPKDLDLRPILHDIIFYDKHF</sequence>
<feature type="region of interest" description="Disordered" evidence="8">
    <location>
        <begin position="318"/>
        <end position="338"/>
    </location>
</feature>
<comment type="subunit">
    <text evidence="7">Component of the mitochondrial contact site and cristae organizing system (MICOS) complex.</text>
</comment>
<dbReference type="AlphaFoldDB" id="A0A0J9X2V9"/>
<evidence type="ECO:0000256" key="5">
    <source>
        <dbReference type="ARBA" id="ARBA00023128"/>
    </source>
</evidence>
<evidence type="ECO:0000256" key="1">
    <source>
        <dbReference type="ARBA" id="ARBA00010877"/>
    </source>
</evidence>
<dbReference type="Pfam" id="PF09731">
    <property type="entry name" value="Mitofilin"/>
    <property type="match status" value="1"/>
</dbReference>
<name>A0A0J9X2V9_GEOCN</name>
<organism evidence="9 10">
    <name type="scientific">Geotrichum candidum</name>
    <name type="common">Oospora lactis</name>
    <name type="synonym">Dipodascus geotrichum</name>
    <dbReference type="NCBI Taxonomy" id="1173061"/>
    <lineage>
        <taxon>Eukaryota</taxon>
        <taxon>Fungi</taxon>
        <taxon>Dikarya</taxon>
        <taxon>Ascomycota</taxon>
        <taxon>Saccharomycotina</taxon>
        <taxon>Dipodascomycetes</taxon>
        <taxon>Dipodascales</taxon>
        <taxon>Dipodascaceae</taxon>
        <taxon>Geotrichum</taxon>
    </lineage>
</organism>
<keyword evidence="2 7" id="KW-0812">Transmembrane</keyword>
<keyword evidence="6" id="KW-0472">Membrane</keyword>
<dbReference type="GO" id="GO:0005743">
    <property type="term" value="C:mitochondrial inner membrane"/>
    <property type="evidence" value="ECO:0007669"/>
    <property type="project" value="UniProtKB-SubCell"/>
</dbReference>
<gene>
    <name evidence="9" type="ORF">BN980_GECA01s11010g</name>
</gene>
<evidence type="ECO:0000256" key="4">
    <source>
        <dbReference type="ARBA" id="ARBA00022989"/>
    </source>
</evidence>
<evidence type="ECO:0000256" key="6">
    <source>
        <dbReference type="ARBA" id="ARBA00023136"/>
    </source>
</evidence>
<proteinExistence type="inferred from homology"/>
<evidence type="ECO:0000256" key="8">
    <source>
        <dbReference type="SAM" id="MobiDB-lite"/>
    </source>
</evidence>
<evidence type="ECO:0000256" key="2">
    <source>
        <dbReference type="ARBA" id="ARBA00022692"/>
    </source>
</evidence>
<keyword evidence="3 7" id="KW-0999">Mitochondrion inner membrane</keyword>
<dbReference type="EMBL" id="CCBN010000001">
    <property type="protein sequence ID" value="CDO51709.1"/>
    <property type="molecule type" value="Genomic_DNA"/>
</dbReference>
<dbReference type="InterPro" id="IPR019133">
    <property type="entry name" value="MIC60"/>
</dbReference>
<reference evidence="9" key="1">
    <citation type="submission" date="2014-03" db="EMBL/GenBank/DDBJ databases">
        <authorList>
            <person name="Casaregola S."/>
        </authorList>
    </citation>
    <scope>NUCLEOTIDE SEQUENCE [LARGE SCALE GENOMIC DNA]</scope>
    <source>
        <strain evidence="9">CLIB 918</strain>
    </source>
</reference>
<feature type="compositionally biased region" description="Polar residues" evidence="8">
    <location>
        <begin position="328"/>
        <end position="338"/>
    </location>
</feature>
<keyword evidence="5 7" id="KW-0496">Mitochondrion</keyword>